<feature type="signal peptide" evidence="2">
    <location>
        <begin position="1"/>
        <end position="21"/>
    </location>
</feature>
<dbReference type="FunFam" id="2.170.130.10:FF:000003">
    <property type="entry name" value="SusC/RagA family TonB-linked outer membrane protein"/>
    <property type="match status" value="1"/>
</dbReference>
<name>A0A139KU78_BACOV</name>
<dbReference type="Gene3D" id="2.60.40.1120">
    <property type="entry name" value="Carboxypeptidase-like, regulatory domain"/>
    <property type="match status" value="1"/>
</dbReference>
<keyword evidence="1" id="KW-0998">Cell outer membrane</keyword>
<dbReference type="NCBIfam" id="TIGR04057">
    <property type="entry name" value="SusC_RagA_signa"/>
    <property type="match status" value="1"/>
</dbReference>
<keyword evidence="1" id="KW-0472">Membrane</keyword>
<dbReference type="InterPro" id="IPR008969">
    <property type="entry name" value="CarboxyPept-like_regulatory"/>
</dbReference>
<protein>
    <submittedName>
        <fullName evidence="5">TonB-dependent receptor</fullName>
    </submittedName>
</protein>
<dbReference type="Proteomes" id="UP000365824">
    <property type="component" value="Unassembled WGS sequence"/>
</dbReference>
<sequence length="1034" mass="115751">MDLKKALFVCLLFYYGTSANSALPEHSSMSGKTNMSEQAKGIRISGTITDKDKNPLPGVNVRVLEQTGTGVITDMDGHFYLNVPGKNSVIEISYIGFKTQQIKVGSKINFDVILEEDIEALDEVVVTGYGSQKKMSVIGSIETLQPKKLQVGATRSLSNNLAGQIAGVIAVQRSGEPGYDSSNFWIRGIASFSGGQSPLVLVDGIERDLNNIDPAEIESFSVLKDASASAMYGVRGANGVIVINTKRGKVGAPSVNLRVEHSIAEPTKLPDFIGAADHMALINEITENKSRLPFSQEQIDRTRYGYDRDLYPDVNWLDEITKDYAYSTRANLTVSGGSDFLRYSLVGSYFGEKGIMETDKSLPYDTGTKLTRYNMRANVDLDVTKTTVLRLNVGGFLQTHRKQAFSTDDAFDRAFITSPFVYPARYSDGTIPIMAINDVNPWAAVTQQGYDVVTASQIQSLFAIEQNLKMITPGLKAKVTFSFDRWNQSSITRGKDATYHSIATGRDIEGNLIHSVLKYGDDSLGHGNKGEYGNSRVYFEGTLTYAHTFGKHDVDALFLYNQQSYDNGSVQPYRKQGIAGRLSYTFDSRYVTEFNFGYNGSENFAKGKRFGFFPSVAVGWLLSEEPFMDRFRNTLSKLKLRGSIGKVGNDDIGGRRFAYITTLNTNADKYNWGDTGQIGRTGISEGEVGVENLTWETALKMNLGFELGLWNELELQVDVFKEKRTNIFMQRKIIPSQTGFLTNPWANFGEVTNRGVEFSLNYNKQINKDWFVGFRSNFTYAINRVDEYDEPETVKGTYRGLTGRSLNTLYGLQAERLFTEDDFDANGNLKFGIPTQDVGASKVRPGDIKYIDMNGDGIITDADEGYIGGTVDPRIVYGFGGNVSYKNWDLNFFFQGTGDTYRVIGGTTYFIPGSGQTLQGNVYSNYNDRWTEENPSQDVFWPRLTEEPNRQNYRNSTWWKKNMRFMRLKTLELGYTLPQSVTDKIHSKAIRFYVSGNNLFCFSPFKLWDPELNTNTGLRYPAMRSVMFGVDLNF</sequence>
<evidence type="ECO:0000256" key="1">
    <source>
        <dbReference type="PROSITE-ProRule" id="PRU01360"/>
    </source>
</evidence>
<dbReference type="RefSeq" id="WP_004311153.1">
    <property type="nucleotide sequence ID" value="NZ_CAXTIO010000005.1"/>
</dbReference>
<reference evidence="7 8" key="1">
    <citation type="journal article" date="2019" name="Nat. Med.">
        <title>A library of human gut bacterial isolates paired with longitudinal multiomics data enables mechanistic microbiome research.</title>
        <authorList>
            <person name="Poyet M."/>
            <person name="Groussin M."/>
            <person name="Gibbons S.M."/>
            <person name="Avila-Pacheco J."/>
            <person name="Jiang X."/>
            <person name="Kearney S.M."/>
            <person name="Perrotta A.R."/>
            <person name="Berdy B."/>
            <person name="Zhao S."/>
            <person name="Lieberman T.D."/>
            <person name="Swanson P.K."/>
            <person name="Smith M."/>
            <person name="Roesemann S."/>
            <person name="Alexander J.E."/>
            <person name="Rich S.A."/>
            <person name="Livny J."/>
            <person name="Vlamakis H."/>
            <person name="Clish C."/>
            <person name="Bullock K."/>
            <person name="Deik A."/>
            <person name="Scott J."/>
            <person name="Pierce K.A."/>
            <person name="Xavier R.J."/>
            <person name="Alm E.J."/>
        </authorList>
    </citation>
    <scope>NUCLEOTIDE SEQUENCE [LARGE SCALE GENOMIC DNA]</scope>
    <source>
        <strain evidence="5 8">BIOML-A14</strain>
        <strain evidence="4 7">BIOML-A160</strain>
    </source>
</reference>
<dbReference type="Gene3D" id="2.170.130.10">
    <property type="entry name" value="TonB-dependent receptor, plug domain"/>
    <property type="match status" value="1"/>
</dbReference>
<gene>
    <name evidence="5" type="ORF">F3B98_10575</name>
    <name evidence="4" type="ORF">F3F25_00240</name>
    <name evidence="6" type="ORF">PO382_06545</name>
</gene>
<dbReference type="EMBL" id="VWLB01000001">
    <property type="protein sequence ID" value="KAA3931391.1"/>
    <property type="molecule type" value="Genomic_DNA"/>
</dbReference>
<dbReference type="EMBL" id="JAQNZF010000006">
    <property type="protein sequence ID" value="MDC2741879.1"/>
    <property type="molecule type" value="Genomic_DNA"/>
</dbReference>
<dbReference type="InterPro" id="IPR039426">
    <property type="entry name" value="TonB-dep_rcpt-like"/>
</dbReference>
<dbReference type="GO" id="GO:0009279">
    <property type="term" value="C:cell outer membrane"/>
    <property type="evidence" value="ECO:0007669"/>
    <property type="project" value="UniProtKB-SubCell"/>
</dbReference>
<feature type="chain" id="PRO_5042681826" evidence="2">
    <location>
        <begin position="22"/>
        <end position="1034"/>
    </location>
</feature>
<evidence type="ECO:0000259" key="3">
    <source>
        <dbReference type="Pfam" id="PF07715"/>
    </source>
</evidence>
<feature type="domain" description="TonB-dependent receptor plug" evidence="3">
    <location>
        <begin position="134"/>
        <end position="240"/>
    </location>
</feature>
<reference evidence="6" key="2">
    <citation type="submission" date="2022-10" db="EMBL/GenBank/DDBJ databases">
        <title>Human gut microbiome strain richness.</title>
        <authorList>
            <person name="Chen-Liaw A."/>
        </authorList>
    </citation>
    <scope>NUCLEOTIDE SEQUENCE</scope>
    <source>
        <strain evidence="6">BSD2780120875st1_E1_BSD2780120875_150330</strain>
    </source>
</reference>
<organism evidence="5 8">
    <name type="scientific">Bacteroides ovatus</name>
    <dbReference type="NCBI Taxonomy" id="28116"/>
    <lineage>
        <taxon>Bacteria</taxon>
        <taxon>Pseudomonadati</taxon>
        <taxon>Bacteroidota</taxon>
        <taxon>Bacteroidia</taxon>
        <taxon>Bacteroidales</taxon>
        <taxon>Bacteroidaceae</taxon>
        <taxon>Bacteroides</taxon>
    </lineage>
</organism>
<evidence type="ECO:0000313" key="6">
    <source>
        <dbReference type="EMBL" id="MDC2741879.1"/>
    </source>
</evidence>
<comment type="similarity">
    <text evidence="1">Belongs to the TonB-dependent receptor family.</text>
</comment>
<dbReference type="InterPro" id="IPR023997">
    <property type="entry name" value="TonB-dep_OMP_SusC/RagA_CS"/>
</dbReference>
<comment type="subcellular location">
    <subcellularLocation>
        <location evidence="1">Cell outer membrane</location>
        <topology evidence="1">Multi-pass membrane protein</topology>
    </subcellularLocation>
</comment>
<evidence type="ECO:0000313" key="8">
    <source>
        <dbReference type="Proteomes" id="UP000435985"/>
    </source>
</evidence>
<dbReference type="SUPFAM" id="SSF49464">
    <property type="entry name" value="Carboxypeptidase regulatory domain-like"/>
    <property type="match status" value="1"/>
</dbReference>
<dbReference type="Pfam" id="PF07715">
    <property type="entry name" value="Plug"/>
    <property type="match status" value="1"/>
</dbReference>
<evidence type="ECO:0000313" key="4">
    <source>
        <dbReference type="EMBL" id="KAA3931391.1"/>
    </source>
</evidence>
<dbReference type="AlphaFoldDB" id="A0A139KU78"/>
<dbReference type="Proteomes" id="UP000435985">
    <property type="component" value="Unassembled WGS sequence"/>
</dbReference>
<proteinExistence type="inferred from homology"/>
<dbReference type="InterPro" id="IPR023996">
    <property type="entry name" value="TonB-dep_OMP_SusC/RagA"/>
</dbReference>
<dbReference type="NCBIfam" id="TIGR04056">
    <property type="entry name" value="OMP_RagA_SusC"/>
    <property type="match status" value="1"/>
</dbReference>
<dbReference type="SUPFAM" id="SSF56935">
    <property type="entry name" value="Porins"/>
    <property type="match status" value="1"/>
</dbReference>
<accession>A0A139KU78</accession>
<dbReference type="InterPro" id="IPR012910">
    <property type="entry name" value="Plug_dom"/>
</dbReference>
<evidence type="ECO:0000313" key="7">
    <source>
        <dbReference type="Proteomes" id="UP000365824"/>
    </source>
</evidence>
<dbReference type="EMBL" id="VWFO01000010">
    <property type="protein sequence ID" value="KAA4664528.1"/>
    <property type="molecule type" value="Genomic_DNA"/>
</dbReference>
<evidence type="ECO:0000256" key="2">
    <source>
        <dbReference type="SAM" id="SignalP"/>
    </source>
</evidence>
<evidence type="ECO:0000313" key="5">
    <source>
        <dbReference type="EMBL" id="KAA4664528.1"/>
    </source>
</evidence>
<comment type="caution">
    <text evidence="5">The sequence shown here is derived from an EMBL/GenBank/DDBJ whole genome shotgun (WGS) entry which is preliminary data.</text>
</comment>
<dbReference type="PROSITE" id="PS52016">
    <property type="entry name" value="TONB_DEPENDENT_REC_3"/>
    <property type="match status" value="1"/>
</dbReference>
<dbReference type="Pfam" id="PF13715">
    <property type="entry name" value="CarbopepD_reg_2"/>
    <property type="match status" value="1"/>
</dbReference>
<dbReference type="InterPro" id="IPR037066">
    <property type="entry name" value="Plug_dom_sf"/>
</dbReference>
<keyword evidence="1" id="KW-0812">Transmembrane</keyword>
<keyword evidence="5" id="KW-0675">Receptor</keyword>
<keyword evidence="1" id="KW-1134">Transmembrane beta strand</keyword>
<keyword evidence="2" id="KW-0732">Signal</keyword>
<dbReference type="Proteomes" id="UP001219389">
    <property type="component" value="Unassembled WGS sequence"/>
</dbReference>
<keyword evidence="1" id="KW-0813">Transport</keyword>